<feature type="region of interest" description="Disordered" evidence="5">
    <location>
        <begin position="77"/>
        <end position="100"/>
    </location>
</feature>
<evidence type="ECO:0000256" key="6">
    <source>
        <dbReference type="SAM" id="Phobius"/>
    </source>
</evidence>
<feature type="non-terminal residue" evidence="8">
    <location>
        <position position="565"/>
    </location>
</feature>
<feature type="domain" description="FAM234A/B beta-propeller" evidence="7">
    <location>
        <begin position="153"/>
        <end position="554"/>
    </location>
</feature>
<evidence type="ECO:0000259" key="7">
    <source>
        <dbReference type="Pfam" id="PF23727"/>
    </source>
</evidence>
<feature type="transmembrane region" description="Helical" evidence="6">
    <location>
        <begin position="110"/>
        <end position="134"/>
    </location>
</feature>
<protein>
    <recommendedName>
        <fullName evidence="7">FAM234A/B beta-propeller domain-containing protein</fullName>
    </recommendedName>
</protein>
<dbReference type="InterPro" id="IPR045232">
    <property type="entry name" value="FAM234"/>
</dbReference>
<accession>V9KR68</accession>
<feature type="non-terminal residue" evidence="8">
    <location>
        <position position="1"/>
    </location>
</feature>
<dbReference type="AlphaFoldDB" id="V9KR68"/>
<keyword evidence="4 6" id="KW-0472">Membrane</keyword>
<dbReference type="InterPro" id="IPR055409">
    <property type="entry name" value="Beta-prop_FAM234A_B"/>
</dbReference>
<dbReference type="EMBL" id="JW868740">
    <property type="protein sequence ID" value="AFP01258.1"/>
    <property type="molecule type" value="mRNA"/>
</dbReference>
<sequence length="565" mass="58695">GGRGGSGGQTLTAPAPSPYPSSSSVSLSISPSPGWGVQGAMEPKLWGLGVAGAGEGEGSREPQGPDSAVEMLALKTKPRRVGGCPSPGQTRSHGKPEQLSRKAPASLLPYLRTVLCLLALALTMVLVLVCAFLIPCPPGLPSKASWTHSLGPTAGSLPVLAVTQVNDDQIPDVIVSFSLSPSGREPHGAVPVSVAALSGEDGNVLWTCPAPERLLYIQCDIERGRGAGGPPLCLLLGESHTLKAVNSSSGDSVWETESVYRSPRTPIGPAMLLPDLDGDGLTDLLIGSRSSAQPQDVSFLFVSGGSGAALGRAVSYNLSLAPAPPTLITSPSGATYLLLSQGRLRAMAVSELYHEATGSPWPPLLPSHQPDWDSGSAPPANNIINRGGEVRWLQAVEIPGGNGSSVLLTGRHSLQLLRGPRLEPAWTLNTSYTPSPPVIGFFNEDLVPDFLIQIPIGNQTKKVLVTDGDTGEGLWEAELGCGSAGWGAVSLPVTGGHSVFLFWASEGGANVSTDHLYLLHPAFPSVLLELVNSTHPVLASAAGVWEQEQDGFYVTVWMEPGGRGP</sequence>
<dbReference type="PANTHER" id="PTHR21419">
    <property type="match status" value="1"/>
</dbReference>
<organism evidence="8">
    <name type="scientific">Callorhinchus milii</name>
    <name type="common">Ghost shark</name>
    <dbReference type="NCBI Taxonomy" id="7868"/>
    <lineage>
        <taxon>Eukaryota</taxon>
        <taxon>Metazoa</taxon>
        <taxon>Chordata</taxon>
        <taxon>Craniata</taxon>
        <taxon>Vertebrata</taxon>
        <taxon>Chondrichthyes</taxon>
        <taxon>Holocephali</taxon>
        <taxon>Chimaeriformes</taxon>
        <taxon>Callorhinchidae</taxon>
        <taxon>Callorhinchus</taxon>
    </lineage>
</organism>
<proteinExistence type="evidence at transcript level"/>
<comment type="subcellular location">
    <subcellularLocation>
        <location evidence="1">Membrane</location>
        <topology evidence="1">Single-pass membrane protein</topology>
    </subcellularLocation>
</comment>
<evidence type="ECO:0000256" key="3">
    <source>
        <dbReference type="ARBA" id="ARBA00022989"/>
    </source>
</evidence>
<reference evidence="8" key="1">
    <citation type="journal article" date="2014" name="Nature">
        <title>Elephant shark genome provides unique insights into gnathostome evolution.</title>
        <authorList>
            <consortium name="International Elephant Shark Genome Sequencing Consortium"/>
            <person name="Venkatesh B."/>
            <person name="Lee A.P."/>
            <person name="Ravi V."/>
            <person name="Maurya A.K."/>
            <person name="Lian M.M."/>
            <person name="Swann J.B."/>
            <person name="Ohta Y."/>
            <person name="Flajnik M.F."/>
            <person name="Sutoh Y."/>
            <person name="Kasahara M."/>
            <person name="Hoon S."/>
            <person name="Gangu V."/>
            <person name="Roy S.W."/>
            <person name="Irimia M."/>
            <person name="Korzh V."/>
            <person name="Kondrychyn I."/>
            <person name="Lim Z.W."/>
            <person name="Tay B.H."/>
            <person name="Tohari S."/>
            <person name="Kong K.W."/>
            <person name="Ho S."/>
            <person name="Lorente-Galdos B."/>
            <person name="Quilez J."/>
            <person name="Marques-Bonet T."/>
            <person name="Raney B.J."/>
            <person name="Ingham P.W."/>
            <person name="Tay A."/>
            <person name="Hillier L.W."/>
            <person name="Minx P."/>
            <person name="Boehm T."/>
            <person name="Wilson R.K."/>
            <person name="Brenner S."/>
            <person name="Warren W.C."/>
        </authorList>
    </citation>
    <scope>NUCLEOTIDE SEQUENCE</scope>
    <source>
        <tissue evidence="8">Brain</tissue>
    </source>
</reference>
<name>V9KR68_CALMI</name>
<evidence type="ECO:0000256" key="4">
    <source>
        <dbReference type="ARBA" id="ARBA00023136"/>
    </source>
</evidence>
<dbReference type="GO" id="GO:0016020">
    <property type="term" value="C:membrane"/>
    <property type="evidence" value="ECO:0007669"/>
    <property type="project" value="UniProtKB-SubCell"/>
</dbReference>
<dbReference type="PANTHER" id="PTHR21419:SF25">
    <property type="entry name" value="PROTEIN FAM234B"/>
    <property type="match status" value="1"/>
</dbReference>
<evidence type="ECO:0000256" key="2">
    <source>
        <dbReference type="ARBA" id="ARBA00022692"/>
    </source>
</evidence>
<keyword evidence="3 6" id="KW-1133">Transmembrane helix</keyword>
<evidence type="ECO:0000313" key="8">
    <source>
        <dbReference type="EMBL" id="AFP01258.1"/>
    </source>
</evidence>
<dbReference type="InterPro" id="IPR028994">
    <property type="entry name" value="Integrin_alpha_N"/>
</dbReference>
<feature type="region of interest" description="Disordered" evidence="5">
    <location>
        <begin position="1"/>
        <end position="40"/>
    </location>
</feature>
<keyword evidence="2 6" id="KW-0812">Transmembrane</keyword>
<evidence type="ECO:0000256" key="1">
    <source>
        <dbReference type="ARBA" id="ARBA00004167"/>
    </source>
</evidence>
<evidence type="ECO:0000256" key="5">
    <source>
        <dbReference type="SAM" id="MobiDB-lite"/>
    </source>
</evidence>
<dbReference type="Pfam" id="PF23727">
    <property type="entry name" value="Beta-prop_FAM234A_B"/>
    <property type="match status" value="1"/>
</dbReference>
<feature type="compositionally biased region" description="Low complexity" evidence="5">
    <location>
        <begin position="20"/>
        <end position="33"/>
    </location>
</feature>
<dbReference type="SUPFAM" id="SSF69318">
    <property type="entry name" value="Integrin alpha N-terminal domain"/>
    <property type="match status" value="1"/>
</dbReference>